<dbReference type="STRING" id="570947.SAMN05421687_104176"/>
<dbReference type="Proteomes" id="UP000187608">
    <property type="component" value="Unassembled WGS sequence"/>
</dbReference>
<name>A0A1N7J975_9BACI</name>
<evidence type="ECO:0000313" key="3">
    <source>
        <dbReference type="Proteomes" id="UP000187608"/>
    </source>
</evidence>
<keyword evidence="1" id="KW-1133">Transmembrane helix</keyword>
<feature type="transmembrane region" description="Helical" evidence="1">
    <location>
        <begin position="20"/>
        <end position="38"/>
    </location>
</feature>
<proteinExistence type="predicted"/>
<dbReference type="EMBL" id="FTOC01000004">
    <property type="protein sequence ID" value="SIS45817.1"/>
    <property type="molecule type" value="Genomic_DNA"/>
</dbReference>
<dbReference type="AlphaFoldDB" id="A0A1N7J975"/>
<accession>A0A1N7J975</accession>
<gene>
    <name evidence="2" type="ORF">SAMN05421687_104176</name>
</gene>
<evidence type="ECO:0000256" key="1">
    <source>
        <dbReference type="SAM" id="Phobius"/>
    </source>
</evidence>
<keyword evidence="1" id="KW-0472">Membrane</keyword>
<protein>
    <submittedName>
        <fullName evidence="2">Uncharacterized protein</fullName>
    </submittedName>
</protein>
<sequence length="70" mass="8081">MDFCIELIKKSMRQNLLLRLKIRTTLFGFLYTFVYGMIHKKNTSLSIGTASAEARTLTLGVSVFFLDIRF</sequence>
<keyword evidence="3" id="KW-1185">Reference proteome</keyword>
<organism evidence="2 3">
    <name type="scientific">Salimicrobium flavidum</name>
    <dbReference type="NCBI Taxonomy" id="570947"/>
    <lineage>
        <taxon>Bacteria</taxon>
        <taxon>Bacillati</taxon>
        <taxon>Bacillota</taxon>
        <taxon>Bacilli</taxon>
        <taxon>Bacillales</taxon>
        <taxon>Bacillaceae</taxon>
        <taxon>Salimicrobium</taxon>
    </lineage>
</organism>
<reference evidence="3" key="1">
    <citation type="submission" date="2017-01" db="EMBL/GenBank/DDBJ databases">
        <authorList>
            <person name="Varghese N."/>
            <person name="Submissions S."/>
        </authorList>
    </citation>
    <scope>NUCLEOTIDE SEQUENCE [LARGE SCALE GENOMIC DNA]</scope>
    <source>
        <strain evidence="3">DSM 23127</strain>
    </source>
</reference>
<keyword evidence="1" id="KW-0812">Transmembrane</keyword>
<evidence type="ECO:0000313" key="2">
    <source>
        <dbReference type="EMBL" id="SIS45817.1"/>
    </source>
</evidence>